<dbReference type="RefSeq" id="WP_238356048.1">
    <property type="nucleotide sequence ID" value="NZ_JACHMY010000001.1"/>
</dbReference>
<gene>
    <name evidence="1" type="ORF">HDA39_002773</name>
</gene>
<organism evidence="1 2">
    <name type="scientific">Kribbella italica</name>
    <dbReference type="NCBI Taxonomy" id="1540520"/>
    <lineage>
        <taxon>Bacteria</taxon>
        <taxon>Bacillati</taxon>
        <taxon>Actinomycetota</taxon>
        <taxon>Actinomycetes</taxon>
        <taxon>Propionibacteriales</taxon>
        <taxon>Kribbellaceae</taxon>
        <taxon>Kribbella</taxon>
    </lineage>
</organism>
<protein>
    <submittedName>
        <fullName evidence="1">Uncharacterized protein</fullName>
    </submittedName>
</protein>
<evidence type="ECO:0000313" key="1">
    <source>
        <dbReference type="EMBL" id="MBB5836039.1"/>
    </source>
</evidence>
<keyword evidence="2" id="KW-1185">Reference proteome</keyword>
<sequence>MALSGGDQLEPLDWLVNTTPNTWGTGTGTIHYDWSLPWGADPGSG</sequence>
<dbReference type="Proteomes" id="UP000549971">
    <property type="component" value="Unassembled WGS sequence"/>
</dbReference>
<dbReference type="AlphaFoldDB" id="A0A7W9MTT4"/>
<comment type="caution">
    <text evidence="1">The sequence shown here is derived from an EMBL/GenBank/DDBJ whole genome shotgun (WGS) entry which is preliminary data.</text>
</comment>
<name>A0A7W9MTT4_9ACTN</name>
<accession>A0A7W9MTT4</accession>
<reference evidence="1 2" key="1">
    <citation type="submission" date="2020-08" db="EMBL/GenBank/DDBJ databases">
        <title>Sequencing the genomes of 1000 actinobacteria strains.</title>
        <authorList>
            <person name="Klenk H.-P."/>
        </authorList>
    </citation>
    <scope>NUCLEOTIDE SEQUENCE [LARGE SCALE GENOMIC DNA]</scope>
    <source>
        <strain evidence="1 2">DSM 28967</strain>
    </source>
</reference>
<dbReference type="EMBL" id="JACHMY010000001">
    <property type="protein sequence ID" value="MBB5836039.1"/>
    <property type="molecule type" value="Genomic_DNA"/>
</dbReference>
<proteinExistence type="predicted"/>
<evidence type="ECO:0000313" key="2">
    <source>
        <dbReference type="Proteomes" id="UP000549971"/>
    </source>
</evidence>